<accession>A0ABX8W4C8</accession>
<dbReference type="Pfam" id="PF00903">
    <property type="entry name" value="Glyoxalase"/>
    <property type="match status" value="1"/>
</dbReference>
<name>A0ABX8W4C8_9LACO</name>
<evidence type="ECO:0000313" key="3">
    <source>
        <dbReference type="Proteomes" id="UP000826550"/>
    </source>
</evidence>
<dbReference type="PROSITE" id="PS51819">
    <property type="entry name" value="VOC"/>
    <property type="match status" value="1"/>
</dbReference>
<dbReference type="InterPro" id="IPR037523">
    <property type="entry name" value="VOC_core"/>
</dbReference>
<dbReference type="Gene3D" id="3.10.180.10">
    <property type="entry name" value="2,3-Dihydroxybiphenyl 1,2-Dioxygenase, domain 1"/>
    <property type="match status" value="1"/>
</dbReference>
<organism evidence="2 3">
    <name type="scientific">Lactobacillus panisapium</name>
    <dbReference type="NCBI Taxonomy" id="2012495"/>
    <lineage>
        <taxon>Bacteria</taxon>
        <taxon>Bacillati</taxon>
        <taxon>Bacillota</taxon>
        <taxon>Bacilli</taxon>
        <taxon>Lactobacillales</taxon>
        <taxon>Lactobacillaceae</taxon>
        <taxon>Lactobacillus</taxon>
    </lineage>
</organism>
<dbReference type="Proteomes" id="UP000826550">
    <property type="component" value="Chromosome"/>
</dbReference>
<sequence>MNILKGISHIGIPTDNFAKSVHDYEKIGFKLVNQEDNQGSATGFFQLGNLELEVWETKVNSVNGAINHYAIDTDEIDQAFELIKGMGFKLINQKIMHLPFWDHGISYFNFYGPNNEIIEICQRNKK</sequence>
<feature type="domain" description="VOC" evidence="1">
    <location>
        <begin position="6"/>
        <end position="123"/>
    </location>
</feature>
<gene>
    <name evidence="2" type="ORF">GYM71_02930</name>
</gene>
<evidence type="ECO:0000313" key="2">
    <source>
        <dbReference type="EMBL" id="QYN52414.1"/>
    </source>
</evidence>
<proteinExistence type="predicted"/>
<evidence type="ECO:0000259" key="1">
    <source>
        <dbReference type="PROSITE" id="PS51819"/>
    </source>
</evidence>
<reference evidence="2 3" key="1">
    <citation type="submission" date="2020-01" db="EMBL/GenBank/DDBJ databases">
        <title>Vast differences in strain-level diversity in the gut microbiota of two closely related honey bee species.</title>
        <authorList>
            <person name="Ellegaard K.M."/>
            <person name="Suenami S."/>
            <person name="Miyazaki R."/>
            <person name="Engel P."/>
        </authorList>
    </citation>
    <scope>NUCLEOTIDE SEQUENCE [LARGE SCALE GENOMIC DNA]</scope>
    <source>
        <strain evidence="2 3">ESL0416</strain>
    </source>
</reference>
<keyword evidence="3" id="KW-1185">Reference proteome</keyword>
<dbReference type="EMBL" id="CP048268">
    <property type="protein sequence ID" value="QYN52414.1"/>
    <property type="molecule type" value="Genomic_DNA"/>
</dbReference>
<dbReference type="InterPro" id="IPR029068">
    <property type="entry name" value="Glyas_Bleomycin-R_OHBP_Dase"/>
</dbReference>
<dbReference type="CDD" id="cd06587">
    <property type="entry name" value="VOC"/>
    <property type="match status" value="1"/>
</dbReference>
<protein>
    <submittedName>
        <fullName evidence="2">VOC family protein</fullName>
    </submittedName>
</protein>
<dbReference type="SUPFAM" id="SSF54593">
    <property type="entry name" value="Glyoxalase/Bleomycin resistance protein/Dihydroxybiphenyl dioxygenase"/>
    <property type="match status" value="1"/>
</dbReference>
<dbReference type="RefSeq" id="WP_220220844.1">
    <property type="nucleotide sequence ID" value="NZ_CP048268.1"/>
</dbReference>
<dbReference type="InterPro" id="IPR004360">
    <property type="entry name" value="Glyas_Fos-R_dOase_dom"/>
</dbReference>